<feature type="domain" description="Fungal-type protein kinase" evidence="5">
    <location>
        <begin position="263"/>
        <end position="673"/>
    </location>
</feature>
<evidence type="ECO:0000313" key="6">
    <source>
        <dbReference type="EMBL" id="OAA50490.1"/>
    </source>
</evidence>
<dbReference type="InterPro" id="IPR011009">
    <property type="entry name" value="Kinase-like_dom_sf"/>
</dbReference>
<dbReference type="PANTHER" id="PTHR38248">
    <property type="entry name" value="FUNK1 6"/>
    <property type="match status" value="1"/>
</dbReference>
<dbReference type="PROSITE" id="PS00109">
    <property type="entry name" value="PROTEIN_KINASE_TYR"/>
    <property type="match status" value="1"/>
</dbReference>
<dbReference type="STRING" id="1081105.A0A162M4D8"/>
<dbReference type="EMBL" id="AZHC01000002">
    <property type="protein sequence ID" value="OAA50490.1"/>
    <property type="molecule type" value="Genomic_DNA"/>
</dbReference>
<protein>
    <recommendedName>
        <fullName evidence="1">non-specific serine/threonine protein kinase</fullName>
        <ecNumber evidence="1">2.7.11.1</ecNumber>
    </recommendedName>
</protein>
<keyword evidence="6" id="KW-0808">Transferase</keyword>
<sequence length="771" mass="86735">MSESDSVRLKLLRDHPISNGLDAFRTSFRQITDSDIDQLSTEDVQDVLLSLLSSLRILPVSRLLQSKTLARRTVRDDILRLISVATADDFDFDSIKPLLKAALADIPRDELIWDLVAKAALESTPPPRPIVSSFQQTPWRHNTSSFANSSEYRRDVDRVLKDELGPLRVGLSRFQDTFFGSIEGLETAAEAVFQSCTSGNDPLFQGGWAGWPNDANQDDVLQWFTDVTTKLMALAQSHNPPQTCRRPLAQPSKPIQGSTGERKMDIGFVSDPEAGKGSRCHWSQILVPGELKSNTSADTAAKAWLDLGRYAREVLAAQDTRRFVLGFTLCGSLMRIWEFDRLGGIASEQFDINKQGQLFVSTILGFLWMSERDLGFDPTIIIRGDERYIEIERDGQKQHIILKKVLRRARCIAGRATTCWLAYADQEPQTALVVKDSWQYTERAEEGELLQEAAERGVINVARYYYHTTVRVGDKDDDVLANIRKGLDLSEAANTRFRRSNKSTSNASATSTQGQSHSSSIGVKRSSSETSLPLPPRKRSILTSPTKAGMEQLSNRVHRRIILCDYGVPLYEASSRIALLAAMERYIEGHESLLKAGFLHRDISINNLMIDEDKDKAFLIDLDLAIRVPRVDATGAKEKTGTRAFMAIGALLGDEHSFMHDLESFFWVLFWICIHYDGPGKDIGSTEFDSWNYEKDSRLVQLKVGTIGDESIFLKIAGDNFTPFYRPLIPLMNKVRKKIFPNGETWRTENLGMYRMIKEILADGQRDPDVL</sequence>
<feature type="region of interest" description="Disordered" evidence="4">
    <location>
        <begin position="494"/>
        <end position="547"/>
    </location>
</feature>
<feature type="compositionally biased region" description="Low complexity" evidence="4">
    <location>
        <begin position="502"/>
        <end position="512"/>
    </location>
</feature>
<dbReference type="Gene3D" id="1.10.510.10">
    <property type="entry name" value="Transferase(Phosphotransferase) domain 1"/>
    <property type="match status" value="1"/>
</dbReference>
<dbReference type="InterPro" id="IPR040976">
    <property type="entry name" value="Pkinase_fungal"/>
</dbReference>
<dbReference type="AlphaFoldDB" id="A0A162M4D8"/>
<dbReference type="InterPro" id="IPR008266">
    <property type="entry name" value="Tyr_kinase_AS"/>
</dbReference>
<feature type="region of interest" description="Disordered" evidence="4">
    <location>
        <begin position="239"/>
        <end position="263"/>
    </location>
</feature>
<comment type="caution">
    <text evidence="6">The sequence shown here is derived from an EMBL/GenBank/DDBJ whole genome shotgun (WGS) entry which is preliminary data.</text>
</comment>
<proteinExistence type="predicted"/>
<evidence type="ECO:0000256" key="1">
    <source>
        <dbReference type="ARBA" id="ARBA00012513"/>
    </source>
</evidence>
<dbReference type="EC" id="2.7.11.1" evidence="1"/>
<reference evidence="6 7" key="1">
    <citation type="journal article" date="2016" name="Genome Biol. Evol.">
        <title>Divergent and convergent evolution of fungal pathogenicity.</title>
        <authorList>
            <person name="Shang Y."/>
            <person name="Xiao G."/>
            <person name="Zheng P."/>
            <person name="Cen K."/>
            <person name="Zhan S."/>
            <person name="Wang C."/>
        </authorList>
    </citation>
    <scope>NUCLEOTIDE SEQUENCE [LARGE SCALE GENOMIC DNA]</scope>
    <source>
        <strain evidence="6 7">RCEF 4871</strain>
    </source>
</reference>
<dbReference type="GO" id="GO:0004674">
    <property type="term" value="F:protein serine/threonine kinase activity"/>
    <property type="evidence" value="ECO:0007669"/>
    <property type="project" value="UniProtKB-EC"/>
</dbReference>
<dbReference type="OrthoDB" id="5150075at2759"/>
<comment type="catalytic activity">
    <reaction evidence="2">
        <text>L-threonyl-[protein] + ATP = O-phospho-L-threonyl-[protein] + ADP + H(+)</text>
        <dbReference type="Rhea" id="RHEA:46608"/>
        <dbReference type="Rhea" id="RHEA-COMP:11060"/>
        <dbReference type="Rhea" id="RHEA-COMP:11605"/>
        <dbReference type="ChEBI" id="CHEBI:15378"/>
        <dbReference type="ChEBI" id="CHEBI:30013"/>
        <dbReference type="ChEBI" id="CHEBI:30616"/>
        <dbReference type="ChEBI" id="CHEBI:61977"/>
        <dbReference type="ChEBI" id="CHEBI:456216"/>
        <dbReference type="EC" id="2.7.11.1"/>
    </reaction>
</comment>
<name>A0A162M4D8_METRR</name>
<accession>A0A162M4D8</accession>
<gene>
    <name evidence="6" type="ORF">NOR_00940</name>
</gene>
<keyword evidence="6" id="KW-0418">Kinase</keyword>
<evidence type="ECO:0000259" key="5">
    <source>
        <dbReference type="Pfam" id="PF17667"/>
    </source>
</evidence>
<evidence type="ECO:0000313" key="7">
    <source>
        <dbReference type="Proteomes" id="UP000243498"/>
    </source>
</evidence>
<dbReference type="Pfam" id="PF17667">
    <property type="entry name" value="Pkinase_fungal"/>
    <property type="match status" value="1"/>
</dbReference>
<dbReference type="SUPFAM" id="SSF56112">
    <property type="entry name" value="Protein kinase-like (PK-like)"/>
    <property type="match status" value="1"/>
</dbReference>
<evidence type="ECO:0000256" key="4">
    <source>
        <dbReference type="SAM" id="MobiDB-lite"/>
    </source>
</evidence>
<comment type="catalytic activity">
    <reaction evidence="3">
        <text>L-seryl-[protein] + ATP = O-phospho-L-seryl-[protein] + ADP + H(+)</text>
        <dbReference type="Rhea" id="RHEA:17989"/>
        <dbReference type="Rhea" id="RHEA-COMP:9863"/>
        <dbReference type="Rhea" id="RHEA-COMP:11604"/>
        <dbReference type="ChEBI" id="CHEBI:15378"/>
        <dbReference type="ChEBI" id="CHEBI:29999"/>
        <dbReference type="ChEBI" id="CHEBI:30616"/>
        <dbReference type="ChEBI" id="CHEBI:83421"/>
        <dbReference type="ChEBI" id="CHEBI:456216"/>
        <dbReference type="EC" id="2.7.11.1"/>
    </reaction>
</comment>
<dbReference type="PANTHER" id="PTHR38248:SF2">
    <property type="entry name" value="FUNK1 11"/>
    <property type="match status" value="1"/>
</dbReference>
<organism evidence="6 7">
    <name type="scientific">Metarhizium rileyi (strain RCEF 4871)</name>
    <name type="common">Nomuraea rileyi</name>
    <dbReference type="NCBI Taxonomy" id="1649241"/>
    <lineage>
        <taxon>Eukaryota</taxon>
        <taxon>Fungi</taxon>
        <taxon>Dikarya</taxon>
        <taxon>Ascomycota</taxon>
        <taxon>Pezizomycotina</taxon>
        <taxon>Sordariomycetes</taxon>
        <taxon>Hypocreomycetidae</taxon>
        <taxon>Hypocreales</taxon>
        <taxon>Clavicipitaceae</taxon>
        <taxon>Metarhizium</taxon>
    </lineage>
</organism>
<evidence type="ECO:0000256" key="2">
    <source>
        <dbReference type="ARBA" id="ARBA00047899"/>
    </source>
</evidence>
<keyword evidence="7" id="KW-1185">Reference proteome</keyword>
<dbReference type="OMA" id="HETVCIN"/>
<evidence type="ECO:0000256" key="3">
    <source>
        <dbReference type="ARBA" id="ARBA00048679"/>
    </source>
</evidence>
<dbReference type="Proteomes" id="UP000243498">
    <property type="component" value="Unassembled WGS sequence"/>
</dbReference>